<name>W4PFG5_9BACE</name>
<organism evidence="3 4">
    <name type="scientific">Bacteroides pyogenes DSM 20611 = JCM 6294</name>
    <dbReference type="NCBI Taxonomy" id="1121100"/>
    <lineage>
        <taxon>Bacteria</taxon>
        <taxon>Pseudomonadati</taxon>
        <taxon>Bacteroidota</taxon>
        <taxon>Bacteroidia</taxon>
        <taxon>Bacteroidales</taxon>
        <taxon>Bacteroidaceae</taxon>
        <taxon>Bacteroides</taxon>
    </lineage>
</organism>
<keyword evidence="1" id="KW-0175">Coiled coil</keyword>
<feature type="coiled-coil region" evidence="1">
    <location>
        <begin position="2"/>
        <end position="29"/>
    </location>
</feature>
<evidence type="ECO:0000256" key="1">
    <source>
        <dbReference type="SAM" id="Coils"/>
    </source>
</evidence>
<gene>
    <name evidence="3" type="ORF">JCM6294_1011</name>
</gene>
<feature type="region of interest" description="Disordered" evidence="2">
    <location>
        <begin position="99"/>
        <end position="121"/>
    </location>
</feature>
<evidence type="ECO:0000313" key="3">
    <source>
        <dbReference type="EMBL" id="GAE18153.1"/>
    </source>
</evidence>
<dbReference type="Proteomes" id="UP000018842">
    <property type="component" value="Unassembled WGS sequence"/>
</dbReference>
<comment type="caution">
    <text evidence="3">The sequence shown here is derived from an EMBL/GenBank/DDBJ whole genome shotgun (WGS) entry which is preliminary data.</text>
</comment>
<protein>
    <submittedName>
        <fullName evidence="3">Uncharacterized protein</fullName>
    </submittedName>
</protein>
<dbReference type="EMBL" id="BAIR01000005">
    <property type="protein sequence ID" value="GAE18153.1"/>
    <property type="molecule type" value="Genomic_DNA"/>
</dbReference>
<proteinExistence type="predicted"/>
<reference evidence="4" key="1">
    <citation type="journal article" date="2014" name="Genome">
        <title>Draft Genome Sequences of Three Strains of Bacteroides pyogenes Isolated from a Cat and Swine.</title>
        <authorList>
            <person name="Sakamoto M."/>
            <person name="Oshima K."/>
            <person name="Suda W."/>
            <person name="Kitamura K."/>
            <person name="Iida T."/>
            <person name="Hattori M."/>
            <person name="Ohkuma M."/>
        </authorList>
    </citation>
    <scope>NUCLEOTIDE SEQUENCE [LARGE SCALE GENOMIC DNA]</scope>
    <source>
        <strain evidence="4">JCM 6294</strain>
    </source>
</reference>
<evidence type="ECO:0000313" key="4">
    <source>
        <dbReference type="Proteomes" id="UP000018842"/>
    </source>
</evidence>
<accession>W4PFG5</accession>
<sequence length="146" mass="16306">MLDTLRKDKAEIEQQASELEEKANRSELSWAHNMSYHLNGVILDTMAQEFTSRFPKLPDDVKLDFDGTLLMQLAEEGNHVVKVALNLVCGFIDDATTIAQTHGGGGGGPSSGWGQRPDEDDREWARRCLAMARKMCKPSVSRKKKM</sequence>
<feature type="compositionally biased region" description="Gly residues" evidence="2">
    <location>
        <begin position="102"/>
        <end position="111"/>
    </location>
</feature>
<evidence type="ECO:0000256" key="2">
    <source>
        <dbReference type="SAM" id="MobiDB-lite"/>
    </source>
</evidence>
<dbReference type="AlphaFoldDB" id="W4PFG5"/>